<feature type="region of interest" description="Disordered" evidence="5">
    <location>
        <begin position="1"/>
        <end position="24"/>
    </location>
</feature>
<dbReference type="AlphaFoldDB" id="A0AAD3HF90"/>
<dbReference type="InterPro" id="IPR036390">
    <property type="entry name" value="WH_DNA-bd_sf"/>
</dbReference>
<comment type="subcellular location">
    <subcellularLocation>
        <location evidence="1">Nucleus</location>
    </subcellularLocation>
</comment>
<dbReference type="GO" id="GO:0043565">
    <property type="term" value="F:sequence-specific DNA binding"/>
    <property type="evidence" value="ECO:0007669"/>
    <property type="project" value="InterPro"/>
</dbReference>
<sequence>MMNKSNQSEEYNQQNLPILGAHRPPGLTAKGQKRMYVDHHYNDRSYEIYEPSSGKEREALSLYKQGQMTGPFPLKLQTLLNIVEKSNLDHIVSWQPHGRSFLIKDTNKFESILMKKFFNQGQLSSFRRQLNLYDFKRITRGPDAGSYYHEMFLRARPLLAFKMQRIKIKGTNDDIFMLPRNSSFLQQSMRNPIQEFQEARANVVARQSISSSGPPYPLANLFANEVNDLSRGALAATLGLSNDRSKQMFPSLNPPFPPNLGDVQRQSNIATSIGSLRTNIQLESLVNEAKLKNNQTKRNNLLSDSVSSRYQTSWEN</sequence>
<name>A0AAD3HF90_9STRA</name>
<evidence type="ECO:0000313" key="7">
    <source>
        <dbReference type="EMBL" id="GFH61141.1"/>
    </source>
</evidence>
<evidence type="ECO:0000313" key="8">
    <source>
        <dbReference type="Proteomes" id="UP001054902"/>
    </source>
</evidence>
<keyword evidence="3" id="KW-0539">Nucleus</keyword>
<dbReference type="EMBL" id="BLLK01000071">
    <property type="protein sequence ID" value="GFH61141.1"/>
    <property type="molecule type" value="Genomic_DNA"/>
</dbReference>
<evidence type="ECO:0000256" key="4">
    <source>
        <dbReference type="RuleBase" id="RU004020"/>
    </source>
</evidence>
<comment type="similarity">
    <text evidence="4">Belongs to the HSF family.</text>
</comment>
<evidence type="ECO:0000256" key="3">
    <source>
        <dbReference type="ARBA" id="ARBA00023242"/>
    </source>
</evidence>
<organism evidence="7 8">
    <name type="scientific">Chaetoceros tenuissimus</name>
    <dbReference type="NCBI Taxonomy" id="426638"/>
    <lineage>
        <taxon>Eukaryota</taxon>
        <taxon>Sar</taxon>
        <taxon>Stramenopiles</taxon>
        <taxon>Ochrophyta</taxon>
        <taxon>Bacillariophyta</taxon>
        <taxon>Coscinodiscophyceae</taxon>
        <taxon>Chaetocerotophycidae</taxon>
        <taxon>Chaetocerotales</taxon>
        <taxon>Chaetocerotaceae</taxon>
        <taxon>Chaetoceros</taxon>
    </lineage>
</organism>
<dbReference type="Proteomes" id="UP001054902">
    <property type="component" value="Unassembled WGS sequence"/>
</dbReference>
<evidence type="ECO:0000256" key="1">
    <source>
        <dbReference type="ARBA" id="ARBA00004123"/>
    </source>
</evidence>
<dbReference type="PANTHER" id="PTHR10015">
    <property type="entry name" value="HEAT SHOCK TRANSCRIPTION FACTOR"/>
    <property type="match status" value="1"/>
</dbReference>
<evidence type="ECO:0000256" key="2">
    <source>
        <dbReference type="ARBA" id="ARBA00023125"/>
    </source>
</evidence>
<dbReference type="PRINTS" id="PR00056">
    <property type="entry name" value="HSFDOMAIN"/>
</dbReference>
<accession>A0AAD3HF90</accession>
<reference evidence="7 8" key="1">
    <citation type="journal article" date="2021" name="Sci. Rep.">
        <title>The genome of the diatom Chaetoceros tenuissimus carries an ancient integrated fragment of an extant virus.</title>
        <authorList>
            <person name="Hongo Y."/>
            <person name="Kimura K."/>
            <person name="Takaki Y."/>
            <person name="Yoshida Y."/>
            <person name="Baba S."/>
            <person name="Kobayashi G."/>
            <person name="Nagasaki K."/>
            <person name="Hano T."/>
            <person name="Tomaru Y."/>
        </authorList>
    </citation>
    <scope>NUCLEOTIDE SEQUENCE [LARGE SCALE GENOMIC DNA]</scope>
    <source>
        <strain evidence="7 8">NIES-3715</strain>
    </source>
</reference>
<evidence type="ECO:0000259" key="6">
    <source>
        <dbReference type="SMART" id="SM00415"/>
    </source>
</evidence>
<keyword evidence="8" id="KW-1185">Reference proteome</keyword>
<protein>
    <recommendedName>
        <fullName evidence="6">HSF-type DNA-binding domain-containing protein</fullName>
    </recommendedName>
</protein>
<dbReference type="SUPFAM" id="SSF46785">
    <property type="entry name" value="Winged helix' DNA-binding domain"/>
    <property type="match status" value="1"/>
</dbReference>
<feature type="compositionally biased region" description="Polar residues" evidence="5">
    <location>
        <begin position="1"/>
        <end position="16"/>
    </location>
</feature>
<dbReference type="GO" id="GO:0003700">
    <property type="term" value="F:DNA-binding transcription factor activity"/>
    <property type="evidence" value="ECO:0007669"/>
    <property type="project" value="InterPro"/>
</dbReference>
<dbReference type="Pfam" id="PF00447">
    <property type="entry name" value="HSF_DNA-bind"/>
    <property type="match status" value="1"/>
</dbReference>
<dbReference type="InterPro" id="IPR000232">
    <property type="entry name" value="HSF_DNA-bd"/>
</dbReference>
<gene>
    <name evidence="7" type="ORF">CTEN210_17617</name>
</gene>
<feature type="domain" description="HSF-type DNA-binding" evidence="6">
    <location>
        <begin position="71"/>
        <end position="166"/>
    </location>
</feature>
<proteinExistence type="inferred from homology"/>
<dbReference type="Gene3D" id="1.10.10.10">
    <property type="entry name" value="Winged helix-like DNA-binding domain superfamily/Winged helix DNA-binding domain"/>
    <property type="match status" value="1"/>
</dbReference>
<dbReference type="SMART" id="SM00415">
    <property type="entry name" value="HSF"/>
    <property type="match status" value="1"/>
</dbReference>
<dbReference type="FunFam" id="1.10.10.10:FF:000479">
    <property type="entry name" value="Predicted protein"/>
    <property type="match status" value="1"/>
</dbReference>
<dbReference type="InterPro" id="IPR036388">
    <property type="entry name" value="WH-like_DNA-bd_sf"/>
</dbReference>
<keyword evidence="2" id="KW-0238">DNA-binding</keyword>
<dbReference type="PANTHER" id="PTHR10015:SF206">
    <property type="entry name" value="HSF-TYPE DNA-BINDING DOMAIN-CONTAINING PROTEIN"/>
    <property type="match status" value="1"/>
</dbReference>
<dbReference type="GO" id="GO:0005634">
    <property type="term" value="C:nucleus"/>
    <property type="evidence" value="ECO:0007669"/>
    <property type="project" value="UniProtKB-SubCell"/>
</dbReference>
<evidence type="ECO:0000256" key="5">
    <source>
        <dbReference type="SAM" id="MobiDB-lite"/>
    </source>
</evidence>
<comment type="caution">
    <text evidence="7">The sequence shown here is derived from an EMBL/GenBank/DDBJ whole genome shotgun (WGS) entry which is preliminary data.</text>
</comment>